<dbReference type="InterPro" id="IPR018490">
    <property type="entry name" value="cNMP-bd_dom_sf"/>
</dbReference>
<dbReference type="GO" id="GO:0003700">
    <property type="term" value="F:DNA-binding transcription factor activity"/>
    <property type="evidence" value="ECO:0007669"/>
    <property type="project" value="TreeGrafter"/>
</dbReference>
<dbReference type="InterPro" id="IPR050397">
    <property type="entry name" value="Env_Response_Regulators"/>
</dbReference>
<evidence type="ECO:0000313" key="7">
    <source>
        <dbReference type="Proteomes" id="UP000314960"/>
    </source>
</evidence>
<evidence type="ECO:0000256" key="2">
    <source>
        <dbReference type="ARBA" id="ARBA00023125"/>
    </source>
</evidence>
<evidence type="ECO:0000259" key="5">
    <source>
        <dbReference type="PROSITE" id="PS51063"/>
    </source>
</evidence>
<dbReference type="SMART" id="SM00100">
    <property type="entry name" value="cNMP"/>
    <property type="match status" value="1"/>
</dbReference>
<dbReference type="SMART" id="SM00419">
    <property type="entry name" value="HTH_CRP"/>
    <property type="match status" value="1"/>
</dbReference>
<feature type="domain" description="HTH crp-type" evidence="5">
    <location>
        <begin position="149"/>
        <end position="217"/>
    </location>
</feature>
<organism evidence="6 7">
    <name type="scientific">Liquorilactobacillus hordei</name>
    <dbReference type="NCBI Taxonomy" id="468911"/>
    <lineage>
        <taxon>Bacteria</taxon>
        <taxon>Bacillati</taxon>
        <taxon>Bacillota</taxon>
        <taxon>Bacilli</taxon>
        <taxon>Lactobacillales</taxon>
        <taxon>Lactobacillaceae</taxon>
        <taxon>Liquorilactobacillus</taxon>
    </lineage>
</organism>
<dbReference type="PANTHER" id="PTHR24567:SF26">
    <property type="entry name" value="REGULATORY PROTEIN YEIL"/>
    <property type="match status" value="1"/>
</dbReference>
<dbReference type="AlphaFoldDB" id="A0A3Q8CEP6"/>
<dbReference type="InterPro" id="IPR036388">
    <property type="entry name" value="WH-like_DNA-bd_sf"/>
</dbReference>
<dbReference type="Gene3D" id="2.60.120.10">
    <property type="entry name" value="Jelly Rolls"/>
    <property type="match status" value="1"/>
</dbReference>
<evidence type="ECO:0000256" key="1">
    <source>
        <dbReference type="ARBA" id="ARBA00023015"/>
    </source>
</evidence>
<evidence type="ECO:0000256" key="3">
    <source>
        <dbReference type="ARBA" id="ARBA00023163"/>
    </source>
</evidence>
<dbReference type="GO" id="GO:0003677">
    <property type="term" value="F:DNA binding"/>
    <property type="evidence" value="ECO:0007669"/>
    <property type="project" value="UniProtKB-KW"/>
</dbReference>
<evidence type="ECO:0000259" key="4">
    <source>
        <dbReference type="PROSITE" id="PS50042"/>
    </source>
</evidence>
<dbReference type="SUPFAM" id="SSF46785">
    <property type="entry name" value="Winged helix' DNA-binding domain"/>
    <property type="match status" value="1"/>
</dbReference>
<keyword evidence="2" id="KW-0238">DNA-binding</keyword>
<dbReference type="SUPFAM" id="SSF51206">
    <property type="entry name" value="cAMP-binding domain-like"/>
    <property type="match status" value="1"/>
</dbReference>
<dbReference type="KEGG" id="lhw:BSQ49_11610"/>
<keyword evidence="1" id="KW-0805">Transcription regulation</keyword>
<dbReference type="CDD" id="cd00038">
    <property type="entry name" value="CAP_ED"/>
    <property type="match status" value="1"/>
</dbReference>
<accession>A0A3Q8CEP6</accession>
<dbReference type="InterPro" id="IPR014710">
    <property type="entry name" value="RmlC-like_jellyroll"/>
</dbReference>
<dbReference type="InterPro" id="IPR036390">
    <property type="entry name" value="WH_DNA-bd_sf"/>
</dbReference>
<dbReference type="GO" id="GO:0005829">
    <property type="term" value="C:cytosol"/>
    <property type="evidence" value="ECO:0007669"/>
    <property type="project" value="TreeGrafter"/>
</dbReference>
<dbReference type="Proteomes" id="UP000314960">
    <property type="component" value="Chromosome"/>
</dbReference>
<dbReference type="InterPro" id="IPR012318">
    <property type="entry name" value="HTH_CRP"/>
</dbReference>
<reference evidence="6 7" key="1">
    <citation type="submission" date="2016-11" db="EMBL/GenBank/DDBJ databases">
        <title>Interaction between Lactobacillus species and yeast in water kefir.</title>
        <authorList>
            <person name="Behr J."/>
            <person name="Xu D."/>
            <person name="Vogel R.F."/>
        </authorList>
    </citation>
    <scope>NUCLEOTIDE SEQUENCE [LARGE SCALE GENOMIC DNA]</scope>
    <source>
        <strain evidence="6 7">TMW 1.1822</strain>
    </source>
</reference>
<dbReference type="EMBL" id="CP018176">
    <property type="protein sequence ID" value="AUJ30776.1"/>
    <property type="molecule type" value="Genomic_DNA"/>
</dbReference>
<dbReference type="InterPro" id="IPR000595">
    <property type="entry name" value="cNMP-bd_dom"/>
</dbReference>
<name>A0A3Q8CEP6_9LACO</name>
<feature type="domain" description="Cyclic nucleotide-binding" evidence="4">
    <location>
        <begin position="16"/>
        <end position="135"/>
    </location>
</feature>
<dbReference type="PANTHER" id="PTHR24567">
    <property type="entry name" value="CRP FAMILY TRANSCRIPTIONAL REGULATORY PROTEIN"/>
    <property type="match status" value="1"/>
</dbReference>
<protein>
    <submittedName>
        <fullName evidence="6">Crp/Fnr family transcriptional regulator</fullName>
    </submittedName>
</protein>
<dbReference type="Pfam" id="PF00027">
    <property type="entry name" value="cNMP_binding"/>
    <property type="match status" value="1"/>
</dbReference>
<proteinExistence type="predicted"/>
<dbReference type="Gene3D" id="1.10.10.10">
    <property type="entry name" value="Winged helix-like DNA-binding domain superfamily/Winged helix DNA-binding domain"/>
    <property type="match status" value="1"/>
</dbReference>
<sequence>MDSGRKKHLCVHFVPIFAVLDQNNQEQVEQLIHYRQFKQGEQLFSPGNTQQLFIVARGTVKIYQLTTGGKEQFLRMLTPGEYEGETWLFGDSNNSLYAESTTDSQICILHRTDLQQLLKKSPALAIKLLENSVAKTITLERQNKLLVLERIEERLAAYLIYTARVLNNYTFTIPMKMKELAAFLGTTPETLSRKFKILEQVGYIERQQRQVVLTDTEGLESLWE</sequence>
<evidence type="ECO:0000313" key="6">
    <source>
        <dbReference type="EMBL" id="AUJ30776.1"/>
    </source>
</evidence>
<dbReference type="PROSITE" id="PS50042">
    <property type="entry name" value="CNMP_BINDING_3"/>
    <property type="match status" value="1"/>
</dbReference>
<gene>
    <name evidence="6" type="ORF">BSQ49_11610</name>
</gene>
<keyword evidence="3" id="KW-0804">Transcription</keyword>
<dbReference type="CDD" id="cd00092">
    <property type="entry name" value="HTH_CRP"/>
    <property type="match status" value="1"/>
</dbReference>
<dbReference type="RefSeq" id="WP_141055494.1">
    <property type="nucleotide sequence ID" value="NZ_CP018176.1"/>
</dbReference>
<dbReference type="Pfam" id="PF13545">
    <property type="entry name" value="HTH_Crp_2"/>
    <property type="match status" value="1"/>
</dbReference>
<dbReference type="PROSITE" id="PS51063">
    <property type="entry name" value="HTH_CRP_2"/>
    <property type="match status" value="1"/>
</dbReference>